<protein>
    <submittedName>
        <fullName evidence="1">Uncharacterized protein</fullName>
    </submittedName>
</protein>
<reference evidence="1 2" key="1">
    <citation type="submission" date="2015-11" db="EMBL/GenBank/DDBJ databases">
        <title>Genomic Taxonomy of the Vibrionaceae.</title>
        <authorList>
            <person name="Gomez-Gil B."/>
            <person name="Enciso-Ibarra J."/>
        </authorList>
    </citation>
    <scope>NUCLEOTIDE SEQUENCE [LARGE SCALE GENOMIC DNA]</scope>
    <source>
        <strain evidence="1 2">CAIM 912</strain>
    </source>
</reference>
<name>A0A135I6Y6_9GAMM</name>
<dbReference type="EMBL" id="LNTY01000034">
    <property type="protein sequence ID" value="KXF81199.1"/>
    <property type="molecule type" value="Genomic_DNA"/>
</dbReference>
<dbReference type="OrthoDB" id="5875803at2"/>
<evidence type="ECO:0000313" key="2">
    <source>
        <dbReference type="Proteomes" id="UP000070529"/>
    </source>
</evidence>
<gene>
    <name evidence="1" type="ORF">ATN88_00040</name>
</gene>
<dbReference type="RefSeq" id="WP_067415619.1">
    <property type="nucleotide sequence ID" value="NZ_LNTY01000034.1"/>
</dbReference>
<sequence length="119" mass="13711">MAQTVTPIRLNWTTEHRKRFEEAGFTPAIVQELTTLGELWRFDSLDIVIRSEGHELVWMATLGTNVKRHLSHILRLPNAQAQRRCGFMWLMTKKRLCVFGVTITPSTYTVKGLRKAPFG</sequence>
<dbReference type="AlphaFoldDB" id="A0A135I6Y6"/>
<comment type="caution">
    <text evidence="1">The sequence shown here is derived from an EMBL/GenBank/DDBJ whole genome shotgun (WGS) entry which is preliminary data.</text>
</comment>
<accession>A0A135I6Y6</accession>
<proteinExistence type="predicted"/>
<keyword evidence="2" id="KW-1185">Reference proteome</keyword>
<organism evidence="1 2">
    <name type="scientific">Enterovibrio coralii</name>
    <dbReference type="NCBI Taxonomy" id="294935"/>
    <lineage>
        <taxon>Bacteria</taxon>
        <taxon>Pseudomonadati</taxon>
        <taxon>Pseudomonadota</taxon>
        <taxon>Gammaproteobacteria</taxon>
        <taxon>Vibrionales</taxon>
        <taxon>Vibrionaceae</taxon>
        <taxon>Enterovibrio</taxon>
    </lineage>
</organism>
<evidence type="ECO:0000313" key="1">
    <source>
        <dbReference type="EMBL" id="KXF81199.1"/>
    </source>
</evidence>
<dbReference type="Proteomes" id="UP000070529">
    <property type="component" value="Unassembled WGS sequence"/>
</dbReference>
<dbReference type="STRING" id="294935.ATN88_00040"/>